<dbReference type="SUPFAM" id="SSF53474">
    <property type="entry name" value="alpha/beta-Hydrolases"/>
    <property type="match status" value="1"/>
</dbReference>
<gene>
    <name evidence="4" type="ORF">ISO4_00056</name>
</gene>
<dbReference type="InterPro" id="IPR000383">
    <property type="entry name" value="Xaa-Pro-like_dom"/>
</dbReference>
<dbReference type="Gene3D" id="3.40.50.1820">
    <property type="entry name" value="alpha/beta hydrolase"/>
    <property type="match status" value="1"/>
</dbReference>
<feature type="region of interest" description="Disordered" evidence="2">
    <location>
        <begin position="31"/>
        <end position="87"/>
    </location>
</feature>
<dbReference type="Pfam" id="PF02129">
    <property type="entry name" value="Peptidase_S15"/>
    <property type="match status" value="1"/>
</dbReference>
<dbReference type="RefSeq" id="WP_228547807.1">
    <property type="nucleotide sequence ID" value="NZ_ARXR01000001.1"/>
</dbReference>
<dbReference type="EMBL" id="ARXR01000001">
    <property type="protein sequence ID" value="MBF5051454.1"/>
    <property type="molecule type" value="Genomic_DNA"/>
</dbReference>
<organism evidence="4 5">
    <name type="scientific">Alloalcanivorax venustensis ISO4</name>
    <dbReference type="NCBI Taxonomy" id="1177184"/>
    <lineage>
        <taxon>Bacteria</taxon>
        <taxon>Pseudomonadati</taxon>
        <taxon>Pseudomonadota</taxon>
        <taxon>Gammaproteobacteria</taxon>
        <taxon>Oceanospirillales</taxon>
        <taxon>Alcanivoracaceae</taxon>
        <taxon>Alloalcanivorax</taxon>
    </lineage>
</organism>
<dbReference type="Pfam" id="PF08530">
    <property type="entry name" value="PepX_C"/>
    <property type="match status" value="1"/>
</dbReference>
<accession>A0ABS0ABM8</accession>
<dbReference type="SMART" id="SM00939">
    <property type="entry name" value="PepX_C"/>
    <property type="match status" value="1"/>
</dbReference>
<dbReference type="Proteomes" id="UP000644441">
    <property type="component" value="Unassembled WGS sequence"/>
</dbReference>
<name>A0ABS0ABM8_9GAMM</name>
<dbReference type="NCBIfam" id="TIGR00976">
    <property type="entry name" value="CocE_NonD"/>
    <property type="match status" value="1"/>
</dbReference>
<dbReference type="InterPro" id="IPR013736">
    <property type="entry name" value="Xaa-Pro_dipept_C"/>
</dbReference>
<keyword evidence="5" id="KW-1185">Reference proteome</keyword>
<protein>
    <submittedName>
        <fullName evidence="4">Peptidase S15</fullName>
    </submittedName>
</protein>
<keyword evidence="1" id="KW-0378">Hydrolase</keyword>
<dbReference type="PROSITE" id="PS51257">
    <property type="entry name" value="PROKAR_LIPOPROTEIN"/>
    <property type="match status" value="1"/>
</dbReference>
<evidence type="ECO:0000313" key="4">
    <source>
        <dbReference type="EMBL" id="MBF5051454.1"/>
    </source>
</evidence>
<dbReference type="InterPro" id="IPR008979">
    <property type="entry name" value="Galactose-bd-like_sf"/>
</dbReference>
<proteinExistence type="predicted"/>
<evidence type="ECO:0000256" key="2">
    <source>
        <dbReference type="SAM" id="MobiDB-lite"/>
    </source>
</evidence>
<comment type="caution">
    <text evidence="4">The sequence shown here is derived from an EMBL/GenBank/DDBJ whole genome shotgun (WGS) entry which is preliminary data.</text>
</comment>
<dbReference type="Gene3D" id="2.60.120.260">
    <property type="entry name" value="Galactose-binding domain-like"/>
    <property type="match status" value="1"/>
</dbReference>
<dbReference type="Gene3D" id="1.10.3020.10">
    <property type="entry name" value="alpha-amino acid ester hydrolase ( Helical cap domain)"/>
    <property type="match status" value="1"/>
</dbReference>
<evidence type="ECO:0000313" key="5">
    <source>
        <dbReference type="Proteomes" id="UP000644441"/>
    </source>
</evidence>
<reference evidence="4 5" key="1">
    <citation type="submission" date="2012-09" db="EMBL/GenBank/DDBJ databases">
        <title>Genome Sequence of alkane-degrading Bacterium Alcanivorax venustensis ISO4.</title>
        <authorList>
            <person name="Lai Q."/>
            <person name="Shao Z."/>
        </authorList>
    </citation>
    <scope>NUCLEOTIDE SEQUENCE [LARGE SCALE GENOMIC DNA]</scope>
    <source>
        <strain evidence="4 5">ISO4</strain>
    </source>
</reference>
<feature type="compositionally biased region" description="Pro residues" evidence="2">
    <location>
        <begin position="49"/>
        <end position="67"/>
    </location>
</feature>
<evidence type="ECO:0000259" key="3">
    <source>
        <dbReference type="SMART" id="SM00939"/>
    </source>
</evidence>
<dbReference type="InterPro" id="IPR029058">
    <property type="entry name" value="AB_hydrolase_fold"/>
</dbReference>
<dbReference type="SUPFAM" id="SSF49785">
    <property type="entry name" value="Galactose-binding domain-like"/>
    <property type="match status" value="1"/>
</dbReference>
<feature type="domain" description="Xaa-Pro dipeptidyl-peptidase C-terminal" evidence="3">
    <location>
        <begin position="383"/>
        <end position="648"/>
    </location>
</feature>
<dbReference type="InterPro" id="IPR005674">
    <property type="entry name" value="CocE/Ser_esterase"/>
</dbReference>
<sequence>MLLLRHAGQHLPLPVLFFLTLFALAGCGGGGSDSAGPGPQTANAGDPEAPAPTTPPAPEPEPEPQPEPVNLTWDAPYERPEEYPGTVDLPQQLITLRDGIRLSATVTLPADENGEPADGPFPVVATFTGYNQFLGAIGAADPYLVKRGYAYIIVDMRGTGASEGTWQAFSEVDHQDIGELLDYIDDQPWSNGTLGMNGASYMGITGLLAGAQRPDGVDAVFAIVPMGDAYRDIVFSGGQINAGFIPLWVALVTGLGIIPTPVGLENDEPGYYLNTLLDHLTGTLTEFPVPVVGGALIGDDNKYDNDFWRQRSPLEQIDKITAPTFVVGGLRDIFQRGEPLIYEGLKNNGTTSKLLIGPWEHLDGSSGAGLPADGVPALANIRLAWFDQYLKGMDTGAGDYPPVTQYYTGAERYITAADWPHPQAHAEVFYLHGKPGLPLFGEINREAPTGNRRTSLLQTPVNGLCSASASQWTAGVLGLITSPCKEQNNVTELLEAVYTSEPMEEDMAINGPIGGQIWASTTALDSNVVVRVSVVDPNGLSRELTNGIQMASMSDFNATRSRFMDGKLIQPWHPFTAASQQPVGPLRPFRADVEVFPTSAVIPAGHRLRISVGASDLPHGLSPLPDLLQGLLGLLTVYSTPAMPSRVNIPLVPTSALGEPATT</sequence>
<evidence type="ECO:0000256" key="1">
    <source>
        <dbReference type="ARBA" id="ARBA00022801"/>
    </source>
</evidence>